<name>A0A382EN56_9ZZZZ</name>
<sequence length="155" mass="18303">VSIFLRTGRVKSEWADYNRHMNLAFYIHLFDTAWETLLEKFNIGEESAINQKRTTFAVESHTTYDKEVKVGDEVALNLLFLDHDKKRLVYKLEMRHKGEDYLAATTEVCSLYVDLSVRRVIEFEMEKSNLIDKFINENKKDFNPGELHLINKLKK</sequence>
<protein>
    <recommendedName>
        <fullName evidence="2">Thioesterase domain-containing protein</fullName>
    </recommendedName>
</protein>
<accession>A0A382EN56</accession>
<dbReference type="EMBL" id="UINC01045236">
    <property type="protein sequence ID" value="SVB51752.1"/>
    <property type="molecule type" value="Genomic_DNA"/>
</dbReference>
<feature type="non-terminal residue" evidence="1">
    <location>
        <position position="1"/>
    </location>
</feature>
<evidence type="ECO:0000313" key="1">
    <source>
        <dbReference type="EMBL" id="SVB51752.1"/>
    </source>
</evidence>
<gene>
    <name evidence="1" type="ORF">METZ01_LOCUS204606</name>
</gene>
<organism evidence="1">
    <name type="scientific">marine metagenome</name>
    <dbReference type="NCBI Taxonomy" id="408172"/>
    <lineage>
        <taxon>unclassified sequences</taxon>
        <taxon>metagenomes</taxon>
        <taxon>ecological metagenomes</taxon>
    </lineage>
</organism>
<evidence type="ECO:0008006" key="2">
    <source>
        <dbReference type="Google" id="ProtNLM"/>
    </source>
</evidence>
<dbReference type="CDD" id="cd00586">
    <property type="entry name" value="4HBT"/>
    <property type="match status" value="1"/>
</dbReference>
<dbReference type="SUPFAM" id="SSF54637">
    <property type="entry name" value="Thioesterase/thiol ester dehydrase-isomerase"/>
    <property type="match status" value="1"/>
</dbReference>
<dbReference type="Pfam" id="PF13279">
    <property type="entry name" value="4HBT_2"/>
    <property type="match status" value="1"/>
</dbReference>
<dbReference type="InterPro" id="IPR029069">
    <property type="entry name" value="HotDog_dom_sf"/>
</dbReference>
<proteinExistence type="predicted"/>
<dbReference type="Gene3D" id="3.10.129.10">
    <property type="entry name" value="Hotdog Thioesterase"/>
    <property type="match status" value="1"/>
</dbReference>
<reference evidence="1" key="1">
    <citation type="submission" date="2018-05" db="EMBL/GenBank/DDBJ databases">
        <authorList>
            <person name="Lanie J.A."/>
            <person name="Ng W.-L."/>
            <person name="Kazmierczak K.M."/>
            <person name="Andrzejewski T.M."/>
            <person name="Davidsen T.M."/>
            <person name="Wayne K.J."/>
            <person name="Tettelin H."/>
            <person name="Glass J.I."/>
            <person name="Rusch D."/>
            <person name="Podicherti R."/>
            <person name="Tsui H.-C.T."/>
            <person name="Winkler M.E."/>
        </authorList>
    </citation>
    <scope>NUCLEOTIDE SEQUENCE</scope>
</reference>
<dbReference type="AlphaFoldDB" id="A0A382EN56"/>